<feature type="compositionally biased region" description="Low complexity" evidence="7">
    <location>
        <begin position="478"/>
        <end position="488"/>
    </location>
</feature>
<keyword evidence="3 6" id="KW-0597">Phosphoprotein</keyword>
<comment type="caution">
    <text evidence="10">The sequence shown here is derived from an EMBL/GenBank/DDBJ whole genome shotgun (WGS) entry which is preliminary data.</text>
</comment>
<dbReference type="PRINTS" id="PR00344">
    <property type="entry name" value="BCTRLSENSOR"/>
</dbReference>
<dbReference type="Gene3D" id="3.40.50.2300">
    <property type="match status" value="1"/>
</dbReference>
<dbReference type="EMBL" id="JARVKF010000079">
    <property type="protein sequence ID" value="KAK9423303.1"/>
    <property type="molecule type" value="Genomic_DNA"/>
</dbReference>
<dbReference type="SMART" id="SM00448">
    <property type="entry name" value="REC"/>
    <property type="match status" value="1"/>
</dbReference>
<dbReference type="InterPro" id="IPR003594">
    <property type="entry name" value="HATPase_dom"/>
</dbReference>
<dbReference type="SMART" id="SM00387">
    <property type="entry name" value="HATPase_c"/>
    <property type="match status" value="1"/>
</dbReference>
<dbReference type="PROSITE" id="PS50109">
    <property type="entry name" value="HIS_KIN"/>
    <property type="match status" value="1"/>
</dbReference>
<dbReference type="Gene3D" id="3.30.450.40">
    <property type="match status" value="1"/>
</dbReference>
<dbReference type="Pfam" id="PF00072">
    <property type="entry name" value="Response_reg"/>
    <property type="match status" value="1"/>
</dbReference>
<dbReference type="Pfam" id="PF02518">
    <property type="entry name" value="HATPase_c"/>
    <property type="match status" value="1"/>
</dbReference>
<dbReference type="SUPFAM" id="SSF52172">
    <property type="entry name" value="CheY-like"/>
    <property type="match status" value="1"/>
</dbReference>
<feature type="region of interest" description="Disordered" evidence="7">
    <location>
        <begin position="391"/>
        <end position="423"/>
    </location>
</feature>
<evidence type="ECO:0000259" key="9">
    <source>
        <dbReference type="PROSITE" id="PS50110"/>
    </source>
</evidence>
<dbReference type="InterPro" id="IPR003661">
    <property type="entry name" value="HisK_dim/P_dom"/>
</dbReference>
<evidence type="ECO:0000256" key="6">
    <source>
        <dbReference type="PROSITE-ProRule" id="PRU00169"/>
    </source>
</evidence>
<feature type="compositionally biased region" description="Basic and acidic residues" evidence="7">
    <location>
        <begin position="1437"/>
        <end position="1446"/>
    </location>
</feature>
<dbReference type="Gene3D" id="1.10.287.130">
    <property type="match status" value="1"/>
</dbReference>
<proteinExistence type="predicted"/>
<dbReference type="InterPro" id="IPR029016">
    <property type="entry name" value="GAF-like_dom_sf"/>
</dbReference>
<protein>
    <recommendedName>
        <fullName evidence="2">histidine kinase</fullName>
        <ecNumber evidence="2">2.7.13.3</ecNumber>
    </recommendedName>
</protein>
<feature type="region of interest" description="Disordered" evidence="7">
    <location>
        <begin position="472"/>
        <end position="511"/>
    </location>
</feature>
<dbReference type="Proteomes" id="UP001408356">
    <property type="component" value="Unassembled WGS sequence"/>
</dbReference>
<dbReference type="InterPro" id="IPR036097">
    <property type="entry name" value="HisK_dim/P_sf"/>
</dbReference>
<evidence type="ECO:0000256" key="5">
    <source>
        <dbReference type="ARBA" id="ARBA00022777"/>
    </source>
</evidence>
<dbReference type="InterPro" id="IPR001789">
    <property type="entry name" value="Sig_transdc_resp-reg_receiver"/>
</dbReference>
<gene>
    <name evidence="10" type="ORF">SUNI508_04197</name>
</gene>
<evidence type="ECO:0000259" key="8">
    <source>
        <dbReference type="PROSITE" id="PS50109"/>
    </source>
</evidence>
<dbReference type="CDD" id="cd00082">
    <property type="entry name" value="HisKA"/>
    <property type="match status" value="1"/>
</dbReference>
<keyword evidence="5" id="KW-0418">Kinase</keyword>
<keyword evidence="11" id="KW-1185">Reference proteome</keyword>
<name>A0ABR2V8R4_9PEZI</name>
<keyword evidence="4" id="KW-0808">Transferase</keyword>
<dbReference type="SUPFAM" id="SSF55874">
    <property type="entry name" value="ATPase domain of HSP90 chaperone/DNA topoisomerase II/histidine kinase"/>
    <property type="match status" value="1"/>
</dbReference>
<accession>A0ABR2V8R4</accession>
<dbReference type="InterPro" id="IPR011006">
    <property type="entry name" value="CheY-like_superfamily"/>
</dbReference>
<feature type="domain" description="Histidine kinase" evidence="8">
    <location>
        <begin position="598"/>
        <end position="872"/>
    </location>
</feature>
<evidence type="ECO:0000313" key="11">
    <source>
        <dbReference type="Proteomes" id="UP001408356"/>
    </source>
</evidence>
<dbReference type="SUPFAM" id="SSF55781">
    <property type="entry name" value="GAF domain-like"/>
    <property type="match status" value="1"/>
</dbReference>
<comment type="catalytic activity">
    <reaction evidence="1">
        <text>ATP + protein L-histidine = ADP + protein N-phospho-L-histidine.</text>
        <dbReference type="EC" id="2.7.13.3"/>
    </reaction>
</comment>
<feature type="compositionally biased region" description="Low complexity" evidence="7">
    <location>
        <begin position="275"/>
        <end position="287"/>
    </location>
</feature>
<feature type="region of interest" description="Disordered" evidence="7">
    <location>
        <begin position="1427"/>
        <end position="1459"/>
    </location>
</feature>
<evidence type="ECO:0000256" key="4">
    <source>
        <dbReference type="ARBA" id="ARBA00022679"/>
    </source>
</evidence>
<dbReference type="Gene3D" id="3.30.565.10">
    <property type="entry name" value="Histidine kinase-like ATPase, C-terminal domain"/>
    <property type="match status" value="1"/>
</dbReference>
<evidence type="ECO:0000256" key="7">
    <source>
        <dbReference type="SAM" id="MobiDB-lite"/>
    </source>
</evidence>
<feature type="compositionally biased region" description="Polar residues" evidence="7">
    <location>
        <begin position="319"/>
        <end position="340"/>
    </location>
</feature>
<feature type="region of interest" description="Disordered" evidence="7">
    <location>
        <begin position="275"/>
        <end position="347"/>
    </location>
</feature>
<feature type="compositionally biased region" description="Polar residues" evidence="7">
    <location>
        <begin position="302"/>
        <end position="311"/>
    </location>
</feature>
<dbReference type="PANTHER" id="PTHR43047:SF72">
    <property type="entry name" value="OSMOSENSING HISTIDINE PROTEIN KINASE SLN1"/>
    <property type="match status" value="1"/>
</dbReference>
<feature type="compositionally biased region" description="Low complexity" evidence="7">
    <location>
        <begin position="402"/>
        <end position="417"/>
    </location>
</feature>
<feature type="modified residue" description="4-aspartylphosphate" evidence="6">
    <location>
        <position position="1170"/>
    </location>
</feature>
<dbReference type="PANTHER" id="PTHR43047">
    <property type="entry name" value="TWO-COMPONENT HISTIDINE PROTEIN KINASE"/>
    <property type="match status" value="1"/>
</dbReference>
<sequence length="1481" mass="161461">MVIAQSEAVSETARERETYKYDALTISTAGLNGSRPAKPIPSSFLSSTLDPGLTAFAQLGLYKLNAGRCMISLFDRKWQHIVAEALRAPTSSSDEPGAQPAPDWFNGLAFERSTSVCEHVVTGSAEAQSIPGTAVGLTAADMPVSVINHLDGDTRFCHIRDPGRQFYAGVPIRSPTGINIGVYCVFDDKPRPEGLNDEEVRFIREISRVVMDYLESKRSHEWYRRDQRMVRGLGSFVKGQSTLWKWDESTSDQVASFQDLTGMGEGMLNKKLQTEAEATEPAPALQQKMTPGHEAPGEAHASPSTTAQDGSQVDEVATAPSQPEPTKNSTDPSTSKSQEGPANLPRNDIDRVFAKAANVIRESIEVEGVLFLDASVQSYGGLIGNISSEQPSLFESRHPSTAQSSGDDSAQSQSGDSPVAGPSVCDVLGFSTSHSSSIVGDVGPAEFAECREWFLQRLLRRHPHGKVWNFEADGTVADPSNSSDSDPSPVEDRKTLLESTEGGDAASTTTTAKKLVSTAARIMKMFPGARSVAIVPLWDSQTGNIFAGGFAWTRTPTRTFSDENELTYLRVFGLTAMTEVARLKLRVADKAKMDILGSISHELRSPLHGLVGADGILRAIDASGRTLLDTIDHVNFAKISAKKSRMKRRHGAPGFSRRSVLGAPDAMPLPEIPIQLDVLLEEVVESVLAGSSYLTRSETYNSTSFTSAQAPLAPMHPVGSVVVEDQVRGRLFASQGAVQSYIDIDHSMRWAFRMHPGAFRRIIMNLFGNSLKFTSAGFVRVSLRQEGQPKRPNAASTTRVVLTVSDTGKGMSEDFLRNRLFTPFAQEDQFAPGTGLGLSLVRHMAVALGGTIDVSSKIGKGTTVTVTLPLPHAADEPMDNEETNFWQNVETLRRQRVKLYGFEREKRASKSLGHNEVKQRSQYQLMEGICRDKLHMDVVPSNSVDSAPPDFVICIADNGHSSDTETMQHVSHCPYIFICQDLAAAYKLTDEKGGIIPEVYEVCPQPIGLRKLARALLACRLRWQNFQNSSTNAMLAPVDFIDQRHKQEDEQAHITDVVLVIPQGRHRIVSRELSSPTKVDFEISLPAARQPLLGQPTEVIAAEVKLADLNFRAIELRKPIIIVDDNNINLRIMAAYLTKLKHPYAMATNGLEALETYTKGPAEYSCMLTDISMPVMDGLESTRRIREYELAGGHKPIVVIALTGLSGAEVERNALASGVDLFLTRPLALKGLEKALILALYSSRYANEMALQLNGNEGATTRGTKRNFGGRPRRHGRSSPQRGSHRPVRSGRNGRHNGGMTDSSAAHVGRALDVPAVHEAGLETGMNRLSIANHVSATEGDQSIPRLLDTWSASFDVQGLSFEPPGRVRDQNHAQFPVWSYDDDDDDTTATIDASQYSQQQSVQMPVAEYSSLAAWSAAPRRDDAWNPLVSSTEEDNPGHSGDRQDTGGSVAGTTHGGAPDDVLTLSLSDDQDCIFQRSWL</sequence>
<evidence type="ECO:0000313" key="10">
    <source>
        <dbReference type="EMBL" id="KAK9423303.1"/>
    </source>
</evidence>
<dbReference type="EC" id="2.7.13.3" evidence="2"/>
<organism evidence="10 11">
    <name type="scientific">Seiridium unicorne</name>
    <dbReference type="NCBI Taxonomy" id="138068"/>
    <lineage>
        <taxon>Eukaryota</taxon>
        <taxon>Fungi</taxon>
        <taxon>Dikarya</taxon>
        <taxon>Ascomycota</taxon>
        <taxon>Pezizomycotina</taxon>
        <taxon>Sordariomycetes</taxon>
        <taxon>Xylariomycetidae</taxon>
        <taxon>Amphisphaeriales</taxon>
        <taxon>Sporocadaceae</taxon>
        <taxon>Seiridium</taxon>
    </lineage>
</organism>
<dbReference type="InterPro" id="IPR005467">
    <property type="entry name" value="His_kinase_dom"/>
</dbReference>
<feature type="domain" description="Response regulatory" evidence="9">
    <location>
        <begin position="1119"/>
        <end position="1240"/>
    </location>
</feature>
<evidence type="ECO:0000256" key="1">
    <source>
        <dbReference type="ARBA" id="ARBA00000085"/>
    </source>
</evidence>
<dbReference type="InterPro" id="IPR004358">
    <property type="entry name" value="Sig_transdc_His_kin-like_C"/>
</dbReference>
<dbReference type="Pfam" id="PF01590">
    <property type="entry name" value="GAF"/>
    <property type="match status" value="1"/>
</dbReference>
<dbReference type="PROSITE" id="PS50110">
    <property type="entry name" value="RESPONSE_REGULATORY"/>
    <property type="match status" value="1"/>
</dbReference>
<reference evidence="10 11" key="1">
    <citation type="journal article" date="2024" name="J. Plant Pathol.">
        <title>Sequence and assembly of the genome of Seiridium unicorne, isolate CBS 538.82, causal agent of cypress canker disease.</title>
        <authorList>
            <person name="Scali E."/>
            <person name="Rocca G.D."/>
            <person name="Danti R."/>
            <person name="Garbelotto M."/>
            <person name="Barberini S."/>
            <person name="Baroncelli R."/>
            <person name="Emiliani G."/>
        </authorList>
    </citation>
    <scope>NUCLEOTIDE SEQUENCE [LARGE SCALE GENOMIC DNA]</scope>
    <source>
        <strain evidence="10 11">BM-138-508</strain>
    </source>
</reference>
<dbReference type="SUPFAM" id="SSF47384">
    <property type="entry name" value="Homodimeric domain of signal transducing histidine kinase"/>
    <property type="match status" value="1"/>
</dbReference>
<feature type="region of interest" description="Disordered" evidence="7">
    <location>
        <begin position="1256"/>
        <end position="1304"/>
    </location>
</feature>
<dbReference type="InterPro" id="IPR003018">
    <property type="entry name" value="GAF"/>
</dbReference>
<feature type="compositionally biased region" description="Basic residues" evidence="7">
    <location>
        <begin position="1271"/>
        <end position="1295"/>
    </location>
</feature>
<dbReference type="CDD" id="cd17546">
    <property type="entry name" value="REC_hyHK_CKI1_RcsC-like"/>
    <property type="match status" value="1"/>
</dbReference>
<evidence type="ECO:0000256" key="2">
    <source>
        <dbReference type="ARBA" id="ARBA00012438"/>
    </source>
</evidence>
<evidence type="ECO:0000256" key="3">
    <source>
        <dbReference type="ARBA" id="ARBA00022553"/>
    </source>
</evidence>
<dbReference type="InterPro" id="IPR036890">
    <property type="entry name" value="HATPase_C_sf"/>
</dbReference>